<dbReference type="PANTHER" id="PTHR30336:SF20">
    <property type="entry name" value="DUF218 DOMAIN-CONTAINING PROTEIN"/>
    <property type="match status" value="1"/>
</dbReference>
<dbReference type="InterPro" id="IPR051599">
    <property type="entry name" value="Cell_Envelope_Assoc"/>
</dbReference>
<dbReference type="Pfam" id="PF02698">
    <property type="entry name" value="DUF218"/>
    <property type="match status" value="1"/>
</dbReference>
<sequence length="224" mass="23813">MGRVTPTATVLLVFGRGVVAGDGGYRLTAESAARVAAAIGYVRAHAAEFRRAAGARVVFTGGWPHGPAGTPEPPAGCREGELMLALARDAGLDGYARLHAETRSRTTLQNLAHTVQDGLLAGPDHTPARPLGLVSHPWHLPRIRFLAGKVLGLSGAALLDVPVTAPDPVPARHERVARAASRLCYLGLRTPEALLRRERGLSRAAQRISDLFPDRRGFAGRRRG</sequence>
<accession>A0A1C4Y1I9</accession>
<keyword evidence="3" id="KW-1185">Reference proteome</keyword>
<name>A0A1C4Y1I9_9ACTN</name>
<feature type="domain" description="DUF218" evidence="1">
    <location>
        <begin position="12"/>
        <end position="167"/>
    </location>
</feature>
<reference evidence="3" key="1">
    <citation type="submission" date="2016-06" db="EMBL/GenBank/DDBJ databases">
        <authorList>
            <person name="Varghese N."/>
            <person name="Submissions Spin"/>
        </authorList>
    </citation>
    <scope>NUCLEOTIDE SEQUENCE [LARGE SCALE GENOMIC DNA]</scope>
    <source>
        <strain evidence="3">DSM 45246</strain>
    </source>
</reference>
<dbReference type="EMBL" id="FMCS01000007">
    <property type="protein sequence ID" value="SCF14573.1"/>
    <property type="molecule type" value="Genomic_DNA"/>
</dbReference>
<evidence type="ECO:0000313" key="2">
    <source>
        <dbReference type="EMBL" id="SCF14573.1"/>
    </source>
</evidence>
<dbReference type="Proteomes" id="UP000199629">
    <property type="component" value="Unassembled WGS sequence"/>
</dbReference>
<protein>
    <submittedName>
        <fullName evidence="2">DUF218 domain-containing protein</fullName>
    </submittedName>
</protein>
<evidence type="ECO:0000259" key="1">
    <source>
        <dbReference type="Pfam" id="PF02698"/>
    </source>
</evidence>
<organism evidence="2 3">
    <name type="scientific">Micromonospora chaiyaphumensis</name>
    <dbReference type="NCBI Taxonomy" id="307119"/>
    <lineage>
        <taxon>Bacteria</taxon>
        <taxon>Bacillati</taxon>
        <taxon>Actinomycetota</taxon>
        <taxon>Actinomycetes</taxon>
        <taxon>Micromonosporales</taxon>
        <taxon>Micromonosporaceae</taxon>
        <taxon>Micromonospora</taxon>
    </lineage>
</organism>
<dbReference type="PANTHER" id="PTHR30336">
    <property type="entry name" value="INNER MEMBRANE PROTEIN, PROBABLE PERMEASE"/>
    <property type="match status" value="1"/>
</dbReference>
<dbReference type="InterPro" id="IPR003848">
    <property type="entry name" value="DUF218"/>
</dbReference>
<dbReference type="AlphaFoldDB" id="A0A1C4Y1I9"/>
<evidence type="ECO:0000313" key="3">
    <source>
        <dbReference type="Proteomes" id="UP000199629"/>
    </source>
</evidence>
<gene>
    <name evidence="2" type="ORF">GA0070214_10755</name>
</gene>
<dbReference type="GO" id="GO:0005886">
    <property type="term" value="C:plasma membrane"/>
    <property type="evidence" value="ECO:0007669"/>
    <property type="project" value="TreeGrafter"/>
</dbReference>
<proteinExistence type="predicted"/>